<reference evidence="3" key="1">
    <citation type="submission" date="2020-11" db="EMBL/GenBank/DDBJ databases">
        <title>Complete Genome Sequences of Infectious Spleen and Kidney Necrosis Virus Isolated from Farmed Albino Rainbow Sharks Epalzeorhynchos frenatus in the United States.</title>
        <authorList>
            <person name="Koda S.A."/>
            <person name="Subramaniam K."/>
            <person name="Pouder D.B."/>
            <person name="Yanong R.P."/>
            <person name="Frasca S.Jr."/>
            <person name="Popov V.L."/>
            <person name="Waltzek T.B."/>
        </authorList>
    </citation>
    <scope>NUCLEOTIDE SEQUENCE [LARGE SCALE GENOMIC DNA]</scope>
</reference>
<evidence type="ECO:0000313" key="3">
    <source>
        <dbReference type="Proteomes" id="UP000595028"/>
    </source>
</evidence>
<proteinExistence type="predicted"/>
<evidence type="ECO:0000313" key="2">
    <source>
        <dbReference type="EMBL" id="QPO16447.1"/>
    </source>
</evidence>
<evidence type="ECO:0000313" key="1">
    <source>
        <dbReference type="EMBL" id="QPO16327.1"/>
    </source>
</evidence>
<dbReference type="EMBL" id="MW273354">
    <property type="protein sequence ID" value="QPO16447.1"/>
    <property type="molecule type" value="Genomic_DNA"/>
</dbReference>
<dbReference type="KEGG" id="vg:935396"/>
<reference evidence="2" key="2">
    <citation type="submission" date="2020-11" db="EMBL/GenBank/DDBJ databases">
        <title>Complete Genome Sequences of Infectious Spleen and Kidney Necrosis Virus Isolated from Farmed Albino Rainbow Sharks Epalzeorhynchos frenatus in the United States.</title>
        <authorList>
            <person name="Koda S.A."/>
            <person name="Subramaniam K."/>
            <person name="Pouder D.B."/>
            <person name="Yanong R.P."/>
            <person name="Frasca S. Jr"/>
            <person name="Popov V.L."/>
            <person name="Waltzek T.B."/>
        </authorList>
    </citation>
    <scope>NUCLEOTIDE SEQUENCE</scope>
    <source>
        <strain evidence="1">EFIV-2018</strain>
        <strain evidence="2">EFIV-2019</strain>
    </source>
</reference>
<gene>
    <name evidence="2" type="primary">ORF79</name>
</gene>
<organismHost>
    <name type="scientific">Synchiropus splendidus</name>
    <name type="common">Mandarinfish</name>
    <name type="synonym">Callionymus splendidus</name>
    <dbReference type="NCBI Taxonomy" id="270530"/>
</organismHost>
<protein>
    <submittedName>
        <fullName evidence="2">Uncharacterized protein</fullName>
    </submittedName>
</protein>
<dbReference type="Proteomes" id="UP000594914">
    <property type="component" value="Genome"/>
</dbReference>
<dbReference type="EMBL" id="MW273353">
    <property type="protein sequence ID" value="QPO16327.1"/>
    <property type="molecule type" value="Genomic_DNA"/>
</dbReference>
<accession>A0A7T1KR09</accession>
<dbReference type="Proteomes" id="UP000595028">
    <property type="component" value="Segment"/>
</dbReference>
<sequence>MAVFIQRHFFRNVMSFCRNADGSSPQACRGPHGHCTQHTSCTVTYHMDTTGLTSWTSHTPHHITVVC</sequence>
<organismHost>
    <name type="scientific">Siniperca chuatsi</name>
    <name type="common">Mandarin fish</name>
    <dbReference type="NCBI Taxonomy" id="119488"/>
</organismHost>
<name>A0A7T1KR09_ISKNV</name>
<organism evidence="2">
    <name type="scientific">Infectious spleen and kidney necrosis virus</name>
    <name type="common">ISKNV</name>
    <dbReference type="NCBI Taxonomy" id="180170"/>
    <lineage>
        <taxon>Viruses</taxon>
        <taxon>Varidnaviria</taxon>
        <taxon>Bamfordvirae</taxon>
        <taxon>Nucleocytoviricota</taxon>
        <taxon>Megaviricetes</taxon>
        <taxon>Pimascovirales</taxon>
        <taxon>Pimascovirales incertae sedis</taxon>
        <taxon>Iridoviridae</taxon>
        <taxon>Alphairidovirinae</taxon>
        <taxon>Megalocytivirus</taxon>
        <taxon>Megalocytivirus pagrus1</taxon>
    </lineage>
</organism>
<dbReference type="RefSeq" id="NP_612302.1">
    <property type="nucleotide sequence ID" value="NC_003494.1"/>
</dbReference>